<evidence type="ECO:0000313" key="2">
    <source>
        <dbReference type="Proteomes" id="UP001519460"/>
    </source>
</evidence>
<dbReference type="EMBL" id="JACVVK020000149">
    <property type="protein sequence ID" value="KAK7488589.1"/>
    <property type="molecule type" value="Genomic_DNA"/>
</dbReference>
<proteinExistence type="predicted"/>
<protein>
    <submittedName>
        <fullName evidence="1">Uncharacterized protein</fullName>
    </submittedName>
</protein>
<sequence length="100" mass="11466">MIYRHGGYPIMFSSLLSSFMDSSKYMGKINYLRITVIGSLIYRHEGHPIMFSSLLSSFMDPSKYMGKVHTLTRHNVAIHTHSVAPHVTCRAFLPTPCWFL</sequence>
<reference evidence="1 2" key="1">
    <citation type="journal article" date="2023" name="Sci. Data">
        <title>Genome assembly of the Korean intertidal mud-creeper Batillaria attramentaria.</title>
        <authorList>
            <person name="Patra A.K."/>
            <person name="Ho P.T."/>
            <person name="Jun S."/>
            <person name="Lee S.J."/>
            <person name="Kim Y."/>
            <person name="Won Y.J."/>
        </authorList>
    </citation>
    <scope>NUCLEOTIDE SEQUENCE [LARGE SCALE GENOMIC DNA]</scope>
    <source>
        <strain evidence="1">Wonlab-2016</strain>
    </source>
</reference>
<organism evidence="1 2">
    <name type="scientific">Batillaria attramentaria</name>
    <dbReference type="NCBI Taxonomy" id="370345"/>
    <lineage>
        <taxon>Eukaryota</taxon>
        <taxon>Metazoa</taxon>
        <taxon>Spiralia</taxon>
        <taxon>Lophotrochozoa</taxon>
        <taxon>Mollusca</taxon>
        <taxon>Gastropoda</taxon>
        <taxon>Caenogastropoda</taxon>
        <taxon>Sorbeoconcha</taxon>
        <taxon>Cerithioidea</taxon>
        <taxon>Batillariidae</taxon>
        <taxon>Batillaria</taxon>
    </lineage>
</organism>
<keyword evidence="2" id="KW-1185">Reference proteome</keyword>
<gene>
    <name evidence="1" type="ORF">BaRGS_00020206</name>
</gene>
<dbReference type="AlphaFoldDB" id="A0ABD0KNH1"/>
<accession>A0ABD0KNH1</accession>
<comment type="caution">
    <text evidence="1">The sequence shown here is derived from an EMBL/GenBank/DDBJ whole genome shotgun (WGS) entry which is preliminary data.</text>
</comment>
<dbReference type="Proteomes" id="UP001519460">
    <property type="component" value="Unassembled WGS sequence"/>
</dbReference>
<evidence type="ECO:0000313" key="1">
    <source>
        <dbReference type="EMBL" id="KAK7488589.1"/>
    </source>
</evidence>
<name>A0ABD0KNH1_9CAEN</name>